<keyword evidence="3" id="KW-0863">Zinc-finger</keyword>
<dbReference type="AlphaFoldDB" id="A0AAV0Y2B4"/>
<dbReference type="EMBL" id="CARXXK010001104">
    <property type="protein sequence ID" value="CAI6373601.1"/>
    <property type="molecule type" value="Genomic_DNA"/>
</dbReference>
<comment type="caution">
    <text evidence="6">The sequence shown here is derived from an EMBL/GenBank/DDBJ whole genome shotgun (WGS) entry which is preliminary data.</text>
</comment>
<accession>A0AAV0Y2B4</accession>
<dbReference type="Proteomes" id="UP001160148">
    <property type="component" value="Unassembled WGS sequence"/>
</dbReference>
<dbReference type="InterPro" id="IPR052035">
    <property type="entry name" value="ZnF_BED_domain_contain"/>
</dbReference>
<organism evidence="6 7">
    <name type="scientific">Macrosiphum euphorbiae</name>
    <name type="common">potato aphid</name>
    <dbReference type="NCBI Taxonomy" id="13131"/>
    <lineage>
        <taxon>Eukaryota</taxon>
        <taxon>Metazoa</taxon>
        <taxon>Ecdysozoa</taxon>
        <taxon>Arthropoda</taxon>
        <taxon>Hexapoda</taxon>
        <taxon>Insecta</taxon>
        <taxon>Pterygota</taxon>
        <taxon>Neoptera</taxon>
        <taxon>Paraneoptera</taxon>
        <taxon>Hemiptera</taxon>
        <taxon>Sternorrhyncha</taxon>
        <taxon>Aphidomorpha</taxon>
        <taxon>Aphidoidea</taxon>
        <taxon>Aphididae</taxon>
        <taxon>Macrosiphini</taxon>
        <taxon>Macrosiphum</taxon>
    </lineage>
</organism>
<keyword evidence="5" id="KW-0539">Nucleus</keyword>
<evidence type="ECO:0000313" key="7">
    <source>
        <dbReference type="Proteomes" id="UP001160148"/>
    </source>
</evidence>
<evidence type="ECO:0000256" key="1">
    <source>
        <dbReference type="ARBA" id="ARBA00004123"/>
    </source>
</evidence>
<sequence length="265" mass="30130">MITQSICEIITSNLLPFSFVENNEFKNLMNLIEPNYQIPCRKTISTRIEQLYENKVNDTKNELESINGIALTTDGWSSLAIDSYITYTGHYFDKNWTLCNVTLSIEEMTESHTADHLKDEIIDILEKWILTNKVTGITHDNASNSTNAVKNLEDQFNLYSSRCDTHTIQLAIKKGLDENVCSRLLKTSSLIVASFRQSTKRSKALQLYLQQTGKQQLTLLQSCPTRWNSSLAMLDRLLILRTAVVAVISDRAVVPNLFYSMPPLN</sequence>
<dbReference type="InterPro" id="IPR012337">
    <property type="entry name" value="RNaseH-like_sf"/>
</dbReference>
<name>A0AAV0Y2B4_9HEMI</name>
<evidence type="ECO:0000256" key="4">
    <source>
        <dbReference type="ARBA" id="ARBA00022833"/>
    </source>
</evidence>
<protein>
    <recommendedName>
        <fullName evidence="8">Transposase</fullName>
    </recommendedName>
</protein>
<keyword evidence="2" id="KW-0479">Metal-binding</keyword>
<evidence type="ECO:0000256" key="3">
    <source>
        <dbReference type="ARBA" id="ARBA00022771"/>
    </source>
</evidence>
<reference evidence="6 7" key="1">
    <citation type="submission" date="2023-01" db="EMBL/GenBank/DDBJ databases">
        <authorList>
            <person name="Whitehead M."/>
        </authorList>
    </citation>
    <scope>NUCLEOTIDE SEQUENCE [LARGE SCALE GENOMIC DNA]</scope>
</reference>
<dbReference type="SUPFAM" id="SSF140996">
    <property type="entry name" value="Hermes dimerisation domain"/>
    <property type="match status" value="1"/>
</dbReference>
<evidence type="ECO:0000256" key="2">
    <source>
        <dbReference type="ARBA" id="ARBA00022723"/>
    </source>
</evidence>
<dbReference type="PANTHER" id="PTHR46481:SF10">
    <property type="entry name" value="ZINC FINGER BED DOMAIN-CONTAINING PROTEIN 39"/>
    <property type="match status" value="1"/>
</dbReference>
<keyword evidence="7" id="KW-1185">Reference proteome</keyword>
<evidence type="ECO:0000256" key="5">
    <source>
        <dbReference type="ARBA" id="ARBA00023242"/>
    </source>
</evidence>
<proteinExistence type="predicted"/>
<dbReference type="GO" id="GO:0005634">
    <property type="term" value="C:nucleus"/>
    <property type="evidence" value="ECO:0007669"/>
    <property type="project" value="UniProtKB-SubCell"/>
</dbReference>
<dbReference type="PANTHER" id="PTHR46481">
    <property type="entry name" value="ZINC FINGER BED DOMAIN-CONTAINING PROTEIN 4"/>
    <property type="match status" value="1"/>
</dbReference>
<evidence type="ECO:0000313" key="6">
    <source>
        <dbReference type="EMBL" id="CAI6373601.1"/>
    </source>
</evidence>
<keyword evidence="4" id="KW-0862">Zinc</keyword>
<dbReference type="GO" id="GO:0008270">
    <property type="term" value="F:zinc ion binding"/>
    <property type="evidence" value="ECO:0007669"/>
    <property type="project" value="UniProtKB-KW"/>
</dbReference>
<gene>
    <name evidence="6" type="ORF">MEUPH1_LOCUS27326</name>
</gene>
<dbReference type="SUPFAM" id="SSF53098">
    <property type="entry name" value="Ribonuclease H-like"/>
    <property type="match status" value="1"/>
</dbReference>
<evidence type="ECO:0008006" key="8">
    <source>
        <dbReference type="Google" id="ProtNLM"/>
    </source>
</evidence>
<comment type="subcellular location">
    <subcellularLocation>
        <location evidence="1">Nucleus</location>
    </subcellularLocation>
</comment>